<keyword evidence="3" id="KW-1185">Reference proteome</keyword>
<evidence type="ECO:0000256" key="1">
    <source>
        <dbReference type="SAM" id="MobiDB-lite"/>
    </source>
</evidence>
<dbReference type="Proteomes" id="UP000605676">
    <property type="component" value="Unassembled WGS sequence"/>
</dbReference>
<sequence length="453" mass="53587">MTGKKLNENLDTFLRHIESIKDTLPMTLLLLGPHQQKAQDKLVQFMNENVEEIEKEDGEKAIAVKYEEAKIFEQLSKNSEISILASKIIPESLFVSLISQFDAYLNRLLRILFEIRPEFINQSDRNLAFSDLIGFDSIEQAREHIIEKEVECVLRKSHSEHFDYLETKLNMPLRKKLPVWSKYIEITERRNLFVHCDGIVSSQYLKVCQQHKSDVHDIQLNQRLDVSLEYFDKAYKSLFELAVKLTHTIWRKLLKNDFKGADRHLNDICYDLMSSGQFYLADIMLEFACEQNKFYNDAYKNVFIVNRALSKYLQDKKDDAQNIINQKDWSASSDDFKLSKFVLNEEFEDCYALMKKIGKDGEVDKENYRTWPLFYKLRKEEGFKVTFKEIFNEEYKVVEIPKRPVQEIIEKEIENNPELQDKVKNKEMSKKQLKEKEELGKEEELRPTMAHKA</sequence>
<dbReference type="EMBL" id="JAENRR010000115">
    <property type="protein sequence ID" value="MBK3519977.1"/>
    <property type="molecule type" value="Genomic_DNA"/>
</dbReference>
<proteinExistence type="predicted"/>
<name>A0ABS1HQL4_9BACT</name>
<reference evidence="2 3" key="1">
    <citation type="submission" date="2021-01" db="EMBL/GenBank/DDBJ databases">
        <title>Carboxyliciviraga sp.nov., isolated from coastal sediments.</title>
        <authorList>
            <person name="Lu D."/>
            <person name="Zhang T."/>
        </authorList>
    </citation>
    <scope>NUCLEOTIDE SEQUENCE [LARGE SCALE GENOMIC DNA]</scope>
    <source>
        <strain evidence="2 3">N1Y132</strain>
    </source>
</reference>
<feature type="region of interest" description="Disordered" evidence="1">
    <location>
        <begin position="414"/>
        <end position="453"/>
    </location>
</feature>
<evidence type="ECO:0000313" key="2">
    <source>
        <dbReference type="EMBL" id="MBK3519977.1"/>
    </source>
</evidence>
<evidence type="ECO:0000313" key="3">
    <source>
        <dbReference type="Proteomes" id="UP000605676"/>
    </source>
</evidence>
<comment type="caution">
    <text evidence="2">The sequence shown here is derived from an EMBL/GenBank/DDBJ whole genome shotgun (WGS) entry which is preliminary data.</text>
</comment>
<accession>A0ABS1HQL4</accession>
<organism evidence="2 3">
    <name type="scientific">Carboxylicivirga marina</name>
    <dbReference type="NCBI Taxonomy" id="2800988"/>
    <lineage>
        <taxon>Bacteria</taxon>
        <taxon>Pseudomonadati</taxon>
        <taxon>Bacteroidota</taxon>
        <taxon>Bacteroidia</taxon>
        <taxon>Marinilabiliales</taxon>
        <taxon>Marinilabiliaceae</taxon>
        <taxon>Carboxylicivirga</taxon>
    </lineage>
</organism>
<dbReference type="RefSeq" id="WP_200467194.1">
    <property type="nucleotide sequence ID" value="NZ_JAENRR010000115.1"/>
</dbReference>
<protein>
    <submittedName>
        <fullName evidence="2">Uncharacterized protein</fullName>
    </submittedName>
</protein>
<feature type="compositionally biased region" description="Basic and acidic residues" evidence="1">
    <location>
        <begin position="414"/>
        <end position="446"/>
    </location>
</feature>
<gene>
    <name evidence="2" type="ORF">JIV24_21765</name>
</gene>